<gene>
    <name evidence="2" type="ORF">RPE78_10865</name>
</gene>
<organism evidence="2 3">
    <name type="scientific">Thioclava litoralis</name>
    <dbReference type="NCBI Taxonomy" id="3076557"/>
    <lineage>
        <taxon>Bacteria</taxon>
        <taxon>Pseudomonadati</taxon>
        <taxon>Pseudomonadota</taxon>
        <taxon>Alphaproteobacteria</taxon>
        <taxon>Rhodobacterales</taxon>
        <taxon>Paracoccaceae</taxon>
        <taxon>Thioclava</taxon>
    </lineage>
</organism>
<dbReference type="RefSeq" id="WP_339106989.1">
    <property type="nucleotide sequence ID" value="NZ_CP135443.1"/>
</dbReference>
<evidence type="ECO:0000313" key="2">
    <source>
        <dbReference type="EMBL" id="WRY33184.1"/>
    </source>
</evidence>
<evidence type="ECO:0000256" key="1">
    <source>
        <dbReference type="SAM" id="SignalP"/>
    </source>
</evidence>
<keyword evidence="1" id="KW-0732">Signal</keyword>
<dbReference type="Proteomes" id="UP001623290">
    <property type="component" value="Chromosome"/>
</dbReference>
<evidence type="ECO:0000313" key="3">
    <source>
        <dbReference type="Proteomes" id="UP001623290"/>
    </source>
</evidence>
<name>A0ABZ1DWN5_9RHOB</name>
<dbReference type="Pfam" id="PF10048">
    <property type="entry name" value="DUF2282"/>
    <property type="match status" value="1"/>
</dbReference>
<dbReference type="InterPro" id="IPR018740">
    <property type="entry name" value="DUF2282_membr"/>
</dbReference>
<reference evidence="2 3" key="1">
    <citation type="submission" date="2023-09" db="EMBL/GenBank/DDBJ databases">
        <title>Thioclava shenzhenensis sp. nov., a multidrug resistant bacteria-antagonizing species isolated from coastal seawater.</title>
        <authorList>
            <person name="Long M."/>
        </authorList>
    </citation>
    <scope>NUCLEOTIDE SEQUENCE [LARGE SCALE GENOMIC DNA]</scope>
    <source>
        <strain evidence="2 3">FTW29</strain>
    </source>
</reference>
<feature type="chain" id="PRO_5047471385" evidence="1">
    <location>
        <begin position="28"/>
        <end position="101"/>
    </location>
</feature>
<proteinExistence type="predicted"/>
<accession>A0ABZ1DWN5</accession>
<protein>
    <submittedName>
        <fullName evidence="2">DUF2282 domain-containing protein</fullName>
    </submittedName>
</protein>
<feature type="signal peptide" evidence="1">
    <location>
        <begin position="1"/>
        <end position="27"/>
    </location>
</feature>
<sequence>MSQSKPAFALASILTASLASLALPAHAAGQEKCYGVAMAGENGCAAGPGTTCAGTSKVDYQGNAWSLVPAGTCMKVDLPAMADGTARMGSLTPLERDLPKM</sequence>
<keyword evidence="3" id="KW-1185">Reference proteome</keyword>
<dbReference type="EMBL" id="CP135443">
    <property type="protein sequence ID" value="WRY33184.1"/>
    <property type="molecule type" value="Genomic_DNA"/>
</dbReference>